<sequence length="155" mass="17371">MSVNHLVQRILSLQEACFMAFDMIDADVWQQPSDAFNPGSEFHDLLERMLKISRETEQSAIEFKARGFRIKALSIPRHIIEATEPHDALFNLEPPAGRADDDPLTGFCRGLQLVILRSVYNKQRDALAADLIARTAGRDDAMPDTEDSDESAPTD</sequence>
<reference evidence="1 2" key="1">
    <citation type="submission" date="2019-02" db="EMBL/GenBank/DDBJ databases">
        <title>Genome sequencing of the rare red list fungi Hericium alpestre (H. flagellum).</title>
        <authorList>
            <person name="Buettner E."/>
            <person name="Kellner H."/>
        </authorList>
    </citation>
    <scope>NUCLEOTIDE SEQUENCE [LARGE SCALE GENOMIC DNA]</scope>
    <source>
        <strain evidence="1 2">DSM 108284</strain>
    </source>
</reference>
<comment type="caution">
    <text evidence="1">The sequence shown here is derived from an EMBL/GenBank/DDBJ whole genome shotgun (WGS) entry which is preliminary data.</text>
</comment>
<keyword evidence="2" id="KW-1185">Reference proteome</keyword>
<dbReference type="Proteomes" id="UP000298061">
    <property type="component" value="Unassembled WGS sequence"/>
</dbReference>
<evidence type="ECO:0000313" key="2">
    <source>
        <dbReference type="Proteomes" id="UP000298061"/>
    </source>
</evidence>
<evidence type="ECO:0000313" key="1">
    <source>
        <dbReference type="EMBL" id="TFY74589.1"/>
    </source>
</evidence>
<dbReference type="EMBL" id="SFCI01001996">
    <property type="protein sequence ID" value="TFY74589.1"/>
    <property type="molecule type" value="Genomic_DNA"/>
</dbReference>
<protein>
    <submittedName>
        <fullName evidence="1">Uncharacterized protein</fullName>
    </submittedName>
</protein>
<organism evidence="1 2">
    <name type="scientific">Hericium alpestre</name>
    <dbReference type="NCBI Taxonomy" id="135208"/>
    <lineage>
        <taxon>Eukaryota</taxon>
        <taxon>Fungi</taxon>
        <taxon>Dikarya</taxon>
        <taxon>Basidiomycota</taxon>
        <taxon>Agaricomycotina</taxon>
        <taxon>Agaricomycetes</taxon>
        <taxon>Russulales</taxon>
        <taxon>Hericiaceae</taxon>
        <taxon>Hericium</taxon>
    </lineage>
</organism>
<accession>A0A4Y9ZMD2</accession>
<name>A0A4Y9ZMD2_9AGAM</name>
<proteinExistence type="predicted"/>
<dbReference type="AlphaFoldDB" id="A0A4Y9ZMD2"/>
<gene>
    <name evidence="1" type="ORF">EWM64_g9424</name>
</gene>